<dbReference type="KEGG" id="pfla:Pflav_063930"/>
<keyword evidence="3" id="KW-0446">Lipid-binding</keyword>
<gene>
    <name evidence="5" type="ORF">Pflav_063930</name>
</gene>
<dbReference type="Gene3D" id="1.10.3630.10">
    <property type="entry name" value="yeast vps74-n-term truncation variant domain like"/>
    <property type="match status" value="1"/>
</dbReference>
<evidence type="ECO:0000256" key="2">
    <source>
        <dbReference type="ARBA" id="ARBA00023034"/>
    </source>
</evidence>
<comment type="subcellular location">
    <subcellularLocation>
        <location evidence="1">Golgi apparatus membrane</location>
        <topology evidence="1">Peripheral membrane protein</topology>
        <orientation evidence="1">Cytoplasmic side</orientation>
    </subcellularLocation>
</comment>
<evidence type="ECO:0000256" key="3">
    <source>
        <dbReference type="ARBA" id="ARBA00023121"/>
    </source>
</evidence>
<protein>
    <recommendedName>
        <fullName evidence="7">GPP34 family phosphoprotein</fullName>
    </recommendedName>
</protein>
<keyword evidence="2" id="KW-0333">Golgi apparatus</keyword>
<evidence type="ECO:0000313" key="5">
    <source>
        <dbReference type="EMBL" id="BCB79983.1"/>
    </source>
</evidence>
<keyword evidence="6" id="KW-1185">Reference proteome</keyword>
<dbReference type="EMBL" id="AP022870">
    <property type="protein sequence ID" value="BCB79983.1"/>
    <property type="molecule type" value="Genomic_DNA"/>
</dbReference>
<dbReference type="Proteomes" id="UP000502508">
    <property type="component" value="Chromosome"/>
</dbReference>
<keyword evidence="4" id="KW-0472">Membrane</keyword>
<dbReference type="Pfam" id="PF05719">
    <property type="entry name" value="GPP34"/>
    <property type="match status" value="1"/>
</dbReference>
<reference evidence="5 6" key="1">
    <citation type="submission" date="2020-03" db="EMBL/GenBank/DDBJ databases">
        <title>Whole genome shotgun sequence of Phytohabitans flavus NBRC 107702.</title>
        <authorList>
            <person name="Komaki H."/>
            <person name="Tamura T."/>
        </authorList>
    </citation>
    <scope>NUCLEOTIDE SEQUENCE [LARGE SCALE GENOMIC DNA]</scope>
    <source>
        <strain evidence="5 6">NBRC 107702</strain>
    </source>
</reference>
<evidence type="ECO:0008006" key="7">
    <source>
        <dbReference type="Google" id="ProtNLM"/>
    </source>
</evidence>
<evidence type="ECO:0000256" key="1">
    <source>
        <dbReference type="ARBA" id="ARBA00004255"/>
    </source>
</evidence>
<name>A0A6F8Y1Q3_9ACTN</name>
<dbReference type="InterPro" id="IPR008628">
    <property type="entry name" value="GPP34-like"/>
</dbReference>
<dbReference type="AlphaFoldDB" id="A0A6F8Y1Q3"/>
<dbReference type="GO" id="GO:0005737">
    <property type="term" value="C:cytoplasm"/>
    <property type="evidence" value="ECO:0007669"/>
    <property type="project" value="UniProtKB-ARBA"/>
</dbReference>
<dbReference type="InterPro" id="IPR038261">
    <property type="entry name" value="GPP34-like_sf"/>
</dbReference>
<dbReference type="GO" id="GO:0012505">
    <property type="term" value="C:endomembrane system"/>
    <property type="evidence" value="ECO:0007669"/>
    <property type="project" value="UniProtKB-ARBA"/>
</dbReference>
<sequence>MEGIPFGLMSSVALAEELLLLAYDNESGKAIGSRIGLDLGMAAAILVELALAGRIAYSDGTIIVTDAKPTGEPIADDVLVRIAADTPHTPASWVQRLRHGLRARVLADLCTRGVICDVDETAMDGYVHLHRYPTIDASVEREVRERLSKALTGEEVPAERTAALATLVSAVRMEPTLGLSGAEVQEAHKQLEKIAGGAGFSGSVGLEESTIRPSVALVIAALARAIHQALGAPRPAAS</sequence>
<reference evidence="5 6" key="2">
    <citation type="submission" date="2020-03" db="EMBL/GenBank/DDBJ databases">
        <authorList>
            <person name="Ichikawa N."/>
            <person name="Kimura A."/>
            <person name="Kitahashi Y."/>
            <person name="Uohara A."/>
        </authorList>
    </citation>
    <scope>NUCLEOTIDE SEQUENCE [LARGE SCALE GENOMIC DNA]</scope>
    <source>
        <strain evidence="5 6">NBRC 107702</strain>
    </source>
</reference>
<accession>A0A6F8Y1Q3</accession>
<organism evidence="5 6">
    <name type="scientific">Phytohabitans flavus</name>
    <dbReference type="NCBI Taxonomy" id="1076124"/>
    <lineage>
        <taxon>Bacteria</taxon>
        <taxon>Bacillati</taxon>
        <taxon>Actinomycetota</taxon>
        <taxon>Actinomycetes</taxon>
        <taxon>Micromonosporales</taxon>
        <taxon>Micromonosporaceae</taxon>
    </lineage>
</organism>
<evidence type="ECO:0000256" key="4">
    <source>
        <dbReference type="ARBA" id="ARBA00023136"/>
    </source>
</evidence>
<proteinExistence type="predicted"/>
<dbReference type="GO" id="GO:0070273">
    <property type="term" value="F:phosphatidylinositol-4-phosphate binding"/>
    <property type="evidence" value="ECO:0007669"/>
    <property type="project" value="InterPro"/>
</dbReference>
<evidence type="ECO:0000313" key="6">
    <source>
        <dbReference type="Proteomes" id="UP000502508"/>
    </source>
</evidence>